<dbReference type="KEGG" id="iag:Igag_0722"/>
<proteinExistence type="predicted"/>
<dbReference type="AlphaFoldDB" id="E0ST75"/>
<dbReference type="EMBL" id="CP002098">
    <property type="protein sequence ID" value="ADM27552.1"/>
    <property type="molecule type" value="Genomic_DNA"/>
</dbReference>
<keyword evidence="2" id="KW-1185">Reference proteome</keyword>
<sequence>MFIRKFIFVLLYIAIIRLEKRTTLEKDKPIQIPANSYTTLVYSLEYAGYIEITFQATRNVYFYVSNGDYWVRHPTNCNTYTDSGRFIVPVLPGTTYIKIYNPSLLFGVSVTITVVYVY</sequence>
<evidence type="ECO:0000313" key="1">
    <source>
        <dbReference type="EMBL" id="ADM27552.1"/>
    </source>
</evidence>
<dbReference type="BioCyc" id="IAGG583356:GHAH-718-MONOMER"/>
<dbReference type="Proteomes" id="UP000001304">
    <property type="component" value="Chromosome"/>
</dbReference>
<accession>E0ST75</accession>
<dbReference type="HOGENOM" id="CLU_2067772_0_0_2"/>
<reference evidence="1 2" key="1">
    <citation type="journal article" date="2010" name="Stand. Genomic Sci.">
        <title>Complete genome sequence of Ignisphaera aggregans type strain (AQ1.S1).</title>
        <authorList>
            <person name="Goker M."/>
            <person name="Held B."/>
            <person name="Lapidus A."/>
            <person name="Nolan M."/>
            <person name="Spring S."/>
            <person name="Yasawong M."/>
            <person name="Lucas S."/>
            <person name="Glavina Del Rio T."/>
            <person name="Tice H."/>
            <person name="Cheng J.F."/>
            <person name="Goodwin L."/>
            <person name="Tapia R."/>
            <person name="Pitluck S."/>
            <person name="Liolios K."/>
            <person name="Ivanova N."/>
            <person name="Mavromatis K."/>
            <person name="Mikhailova N."/>
            <person name="Pati A."/>
            <person name="Chen A."/>
            <person name="Palaniappan K."/>
            <person name="Brambilla E."/>
            <person name="Land M."/>
            <person name="Hauser L."/>
            <person name="Chang Y.J."/>
            <person name="Jeffries C.D."/>
            <person name="Brettin T."/>
            <person name="Detter J.C."/>
            <person name="Han C."/>
            <person name="Rohde M."/>
            <person name="Sikorski J."/>
            <person name="Woyke T."/>
            <person name="Bristow J."/>
            <person name="Eisen J.A."/>
            <person name="Markowitz V."/>
            <person name="Hugenholtz P."/>
            <person name="Kyrpides N.C."/>
            <person name="Klenk H.P."/>
        </authorList>
    </citation>
    <scope>NUCLEOTIDE SEQUENCE [LARGE SCALE GENOMIC DNA]</scope>
    <source>
        <strain evidence="2">DSM 17230 / JCM 13409 / AQ1.S1</strain>
    </source>
</reference>
<protein>
    <submittedName>
        <fullName evidence="1">Uncharacterized protein</fullName>
    </submittedName>
</protein>
<gene>
    <name evidence="1" type="ordered locus">Igag_0722</name>
</gene>
<evidence type="ECO:0000313" key="2">
    <source>
        <dbReference type="Proteomes" id="UP000001304"/>
    </source>
</evidence>
<organism evidence="1 2">
    <name type="scientific">Ignisphaera aggregans (strain DSM 17230 / JCM 13409 / AQ1.S1)</name>
    <dbReference type="NCBI Taxonomy" id="583356"/>
    <lineage>
        <taxon>Archaea</taxon>
        <taxon>Thermoproteota</taxon>
        <taxon>Thermoprotei</taxon>
        <taxon>Desulfurococcales</taxon>
        <taxon>Desulfurococcaceae</taxon>
        <taxon>Ignisphaera</taxon>
    </lineage>
</organism>
<name>E0ST75_IGNAA</name>